<accession>A0ABQ9TTE6</accession>
<proteinExistence type="predicted"/>
<gene>
    <name evidence="2" type="ORF">P7K49_033697</name>
</gene>
<evidence type="ECO:0000313" key="2">
    <source>
        <dbReference type="EMBL" id="KAK2087790.1"/>
    </source>
</evidence>
<comment type="caution">
    <text evidence="2">The sequence shown here is derived from an EMBL/GenBank/DDBJ whole genome shotgun (WGS) entry which is preliminary data.</text>
</comment>
<organism evidence="2 3">
    <name type="scientific">Saguinus oedipus</name>
    <name type="common">Cotton-top tamarin</name>
    <name type="synonym">Oedipomidas oedipus</name>
    <dbReference type="NCBI Taxonomy" id="9490"/>
    <lineage>
        <taxon>Eukaryota</taxon>
        <taxon>Metazoa</taxon>
        <taxon>Chordata</taxon>
        <taxon>Craniata</taxon>
        <taxon>Vertebrata</taxon>
        <taxon>Euteleostomi</taxon>
        <taxon>Mammalia</taxon>
        <taxon>Eutheria</taxon>
        <taxon>Euarchontoglires</taxon>
        <taxon>Primates</taxon>
        <taxon>Haplorrhini</taxon>
        <taxon>Platyrrhini</taxon>
        <taxon>Cebidae</taxon>
        <taxon>Callitrichinae</taxon>
        <taxon>Saguinus</taxon>
    </lineage>
</organism>
<name>A0ABQ9TTE6_SAGOE</name>
<feature type="compositionally biased region" description="Polar residues" evidence="1">
    <location>
        <begin position="1"/>
        <end position="12"/>
    </location>
</feature>
<keyword evidence="3" id="KW-1185">Reference proteome</keyword>
<feature type="region of interest" description="Disordered" evidence="1">
    <location>
        <begin position="1"/>
        <end position="89"/>
    </location>
</feature>
<dbReference type="Proteomes" id="UP001266305">
    <property type="component" value="Unassembled WGS sequence"/>
</dbReference>
<protein>
    <submittedName>
        <fullName evidence="2">Uncharacterized protein</fullName>
    </submittedName>
</protein>
<dbReference type="EMBL" id="JASSZA010000019">
    <property type="protein sequence ID" value="KAK2087790.1"/>
    <property type="molecule type" value="Genomic_DNA"/>
</dbReference>
<evidence type="ECO:0000256" key="1">
    <source>
        <dbReference type="SAM" id="MobiDB-lite"/>
    </source>
</evidence>
<sequence length="176" mass="18440">MGHKILTSQALQQGFKRKDQEQVKFPFLAPQRDFTGGMNRSLRQTPELAGRPRFGGGTQAGKGEVRGRWGGLGGGEGPREAVKRGGALLPGPAANQACGPTSRNPGCGFITCSPSTSLRATGRAPWKARTPPPLSWGLQRLRPQLQATLPPQAEPWARWGPGGPGAWGGGAQVGGT</sequence>
<feature type="region of interest" description="Disordered" evidence="1">
    <location>
        <begin position="153"/>
        <end position="176"/>
    </location>
</feature>
<evidence type="ECO:0000313" key="3">
    <source>
        <dbReference type="Proteomes" id="UP001266305"/>
    </source>
</evidence>
<reference evidence="2 3" key="1">
    <citation type="submission" date="2023-05" db="EMBL/GenBank/DDBJ databases">
        <title>B98-5 Cell Line De Novo Hybrid Assembly: An Optical Mapping Approach.</title>
        <authorList>
            <person name="Kananen K."/>
            <person name="Auerbach J.A."/>
            <person name="Kautto E."/>
            <person name="Blachly J.S."/>
        </authorList>
    </citation>
    <scope>NUCLEOTIDE SEQUENCE [LARGE SCALE GENOMIC DNA]</scope>
    <source>
        <strain evidence="2">B95-8</strain>
        <tissue evidence="2">Cell line</tissue>
    </source>
</reference>
<feature type="compositionally biased region" description="Gly residues" evidence="1">
    <location>
        <begin position="160"/>
        <end position="176"/>
    </location>
</feature>